<sequence>MKILRTSIAAVTTVILVTACSNTPKLASQPMPKSGFLPNYALLVPMATSESDTRIWRYRKEGVNPGMYKAVILDPIYLNQGATKEVTAEAINQAKVALQASMVEAVSSRGNIQIVSQPGPGVARISVGITGAESSTDSLQPWSFTPVGLALNAAAFAGGVNSKTPAMLVESKITDSQSKEVIGEGLVTIQGESFRTGGGSVESFVAMAKKVVRVAMETAANTSATNASATSK</sequence>
<dbReference type="OrthoDB" id="5565234at2"/>
<dbReference type="EMBL" id="PGTX01000001">
    <property type="protein sequence ID" value="PJI82653.1"/>
    <property type="molecule type" value="Genomic_DNA"/>
</dbReference>
<comment type="caution">
    <text evidence="1">The sequence shown here is derived from an EMBL/GenBank/DDBJ whole genome shotgun (WGS) entry which is preliminary data.</text>
</comment>
<reference evidence="1 2" key="1">
    <citation type="submission" date="2017-11" db="EMBL/GenBank/DDBJ databases">
        <title>Genomic Encyclopedia of Type Strains, Phase III (KMG-III): the genomes of soil and plant-associated and newly described type strains.</title>
        <authorList>
            <person name="Whitman W."/>
        </authorList>
    </citation>
    <scope>NUCLEOTIDE SEQUENCE [LARGE SCALE GENOMIC DNA]</scope>
    <source>
        <strain evidence="1 2">UB-Domo-W1</strain>
    </source>
</reference>
<dbReference type="AlphaFoldDB" id="A0A2M8VXT0"/>
<proteinExistence type="predicted"/>
<organism evidence="1 2">
    <name type="scientific">Polynucleobacter brandtiae</name>
    <dbReference type="NCBI Taxonomy" id="1938816"/>
    <lineage>
        <taxon>Bacteria</taxon>
        <taxon>Pseudomonadati</taxon>
        <taxon>Pseudomonadota</taxon>
        <taxon>Betaproteobacteria</taxon>
        <taxon>Burkholderiales</taxon>
        <taxon>Burkholderiaceae</taxon>
        <taxon>Polynucleobacter</taxon>
    </lineage>
</organism>
<evidence type="ECO:0000313" key="2">
    <source>
        <dbReference type="Proteomes" id="UP000229366"/>
    </source>
</evidence>
<accession>A0A2M8VXT0</accession>
<gene>
    <name evidence="1" type="ORF">B0G85_0027</name>
</gene>
<dbReference type="Pfam" id="PF11769">
    <property type="entry name" value="DUF3313"/>
    <property type="match status" value="1"/>
</dbReference>
<dbReference type="InterPro" id="IPR021747">
    <property type="entry name" value="DUF3313"/>
</dbReference>
<keyword evidence="2" id="KW-1185">Reference proteome</keyword>
<name>A0A2M8VXT0_9BURK</name>
<dbReference type="Proteomes" id="UP000229366">
    <property type="component" value="Unassembled WGS sequence"/>
</dbReference>
<dbReference type="RefSeq" id="WP_100378435.1">
    <property type="nucleotide sequence ID" value="NZ_CBCSBW010000004.1"/>
</dbReference>
<dbReference type="PROSITE" id="PS51257">
    <property type="entry name" value="PROKAR_LIPOPROTEIN"/>
    <property type="match status" value="1"/>
</dbReference>
<evidence type="ECO:0000313" key="1">
    <source>
        <dbReference type="EMBL" id="PJI82653.1"/>
    </source>
</evidence>
<protein>
    <submittedName>
        <fullName evidence="1">Uncharacterized protein DUF3313</fullName>
    </submittedName>
</protein>